<feature type="compositionally biased region" description="Basic and acidic residues" evidence="6">
    <location>
        <begin position="36"/>
        <end position="46"/>
    </location>
</feature>
<sequence>MRRHWAGHDFSQSNLGSGASTGTHIRPIKASADARPFGKESGEGRETPPCGRPAQENDFVVVHHTAKSWKSGKSLPGTYDNVGAPKVFSVGRGAVIPALDRAIQGQRVGSQVLVVAPPAAAYGTTGNPGARGPSGCALSGVPCTSRALPLPRPAWRVEREGSAESGSAGCARFRSGRPPSGDVRGRDVVRETRR</sequence>
<proteinExistence type="inferred from homology"/>
<name>A0ABV1V7D0_9ACTN</name>
<dbReference type="PROSITE" id="PS50059">
    <property type="entry name" value="FKBP_PPIASE"/>
    <property type="match status" value="1"/>
</dbReference>
<evidence type="ECO:0000259" key="7">
    <source>
        <dbReference type="PROSITE" id="PS50059"/>
    </source>
</evidence>
<comment type="catalytic activity">
    <reaction evidence="1 4 5">
        <text>[protein]-peptidylproline (omega=180) = [protein]-peptidylproline (omega=0)</text>
        <dbReference type="Rhea" id="RHEA:16237"/>
        <dbReference type="Rhea" id="RHEA-COMP:10747"/>
        <dbReference type="Rhea" id="RHEA-COMP:10748"/>
        <dbReference type="ChEBI" id="CHEBI:83833"/>
        <dbReference type="ChEBI" id="CHEBI:83834"/>
        <dbReference type="EC" id="5.2.1.8"/>
    </reaction>
</comment>
<feature type="domain" description="PPIase FKBP-type" evidence="7">
    <location>
        <begin position="57"/>
        <end position="138"/>
    </location>
</feature>
<dbReference type="InterPro" id="IPR001179">
    <property type="entry name" value="PPIase_FKBP_dom"/>
</dbReference>
<feature type="compositionally biased region" description="Basic and acidic residues" evidence="6">
    <location>
        <begin position="183"/>
        <end position="194"/>
    </location>
</feature>
<dbReference type="EC" id="5.2.1.8" evidence="5"/>
<evidence type="ECO:0000256" key="1">
    <source>
        <dbReference type="ARBA" id="ARBA00000971"/>
    </source>
</evidence>
<reference evidence="8 9" key="1">
    <citation type="submission" date="2024-06" db="EMBL/GenBank/DDBJ databases">
        <title>The Natural Products Discovery Center: Release of the First 8490 Sequenced Strains for Exploring Actinobacteria Biosynthetic Diversity.</title>
        <authorList>
            <person name="Kalkreuter E."/>
            <person name="Kautsar S.A."/>
            <person name="Yang D."/>
            <person name="Bader C.D."/>
            <person name="Teijaro C.N."/>
            <person name="Fluegel L."/>
            <person name="Davis C.M."/>
            <person name="Simpson J.R."/>
            <person name="Lauterbach L."/>
            <person name="Steele A.D."/>
            <person name="Gui C."/>
            <person name="Meng S."/>
            <person name="Li G."/>
            <person name="Viehrig K."/>
            <person name="Ye F."/>
            <person name="Su P."/>
            <person name="Kiefer A.F."/>
            <person name="Nichols A."/>
            <person name="Cepeda A.J."/>
            <person name="Yan W."/>
            <person name="Fan B."/>
            <person name="Jiang Y."/>
            <person name="Adhikari A."/>
            <person name="Zheng C.-J."/>
            <person name="Schuster L."/>
            <person name="Cowan T.M."/>
            <person name="Smanski M.J."/>
            <person name="Chevrette M.G."/>
            <person name="De Carvalho L.P.S."/>
            <person name="Shen B."/>
        </authorList>
    </citation>
    <scope>NUCLEOTIDE SEQUENCE [LARGE SCALE GENOMIC DNA]</scope>
    <source>
        <strain evidence="8 9">NPDC000837</strain>
    </source>
</reference>
<keyword evidence="3 4" id="KW-0413">Isomerase</keyword>
<evidence type="ECO:0000256" key="2">
    <source>
        <dbReference type="ARBA" id="ARBA00023110"/>
    </source>
</evidence>
<evidence type="ECO:0000313" key="8">
    <source>
        <dbReference type="EMBL" id="MER6618530.1"/>
    </source>
</evidence>
<accession>A0ABV1V7D0</accession>
<dbReference type="Gene3D" id="3.10.50.40">
    <property type="match status" value="1"/>
</dbReference>
<dbReference type="GO" id="GO:0003755">
    <property type="term" value="F:peptidyl-prolyl cis-trans isomerase activity"/>
    <property type="evidence" value="ECO:0007669"/>
    <property type="project" value="UniProtKB-EC"/>
</dbReference>
<feature type="region of interest" description="Disordered" evidence="6">
    <location>
        <begin position="1"/>
        <end position="55"/>
    </location>
</feature>
<comment type="similarity">
    <text evidence="5">Belongs to the FKBP-type PPIase family.</text>
</comment>
<dbReference type="Pfam" id="PF00254">
    <property type="entry name" value="FKBP_C"/>
    <property type="match status" value="1"/>
</dbReference>
<comment type="caution">
    <text evidence="8">The sequence shown here is derived from an EMBL/GenBank/DDBJ whole genome shotgun (WGS) entry which is preliminary data.</text>
</comment>
<evidence type="ECO:0000256" key="3">
    <source>
        <dbReference type="ARBA" id="ARBA00023235"/>
    </source>
</evidence>
<gene>
    <name evidence="8" type="ORF">ABT276_35615</name>
</gene>
<feature type="region of interest" description="Disordered" evidence="6">
    <location>
        <begin position="155"/>
        <end position="194"/>
    </location>
</feature>
<keyword evidence="2 4" id="KW-0697">Rotamase</keyword>
<evidence type="ECO:0000256" key="5">
    <source>
        <dbReference type="RuleBase" id="RU003915"/>
    </source>
</evidence>
<evidence type="ECO:0000313" key="9">
    <source>
        <dbReference type="Proteomes" id="UP001445472"/>
    </source>
</evidence>
<dbReference type="SUPFAM" id="SSF54534">
    <property type="entry name" value="FKBP-like"/>
    <property type="match status" value="1"/>
</dbReference>
<dbReference type="RefSeq" id="WP_351979363.1">
    <property type="nucleotide sequence ID" value="NZ_JBEPBX010000066.1"/>
</dbReference>
<evidence type="ECO:0000256" key="6">
    <source>
        <dbReference type="SAM" id="MobiDB-lite"/>
    </source>
</evidence>
<dbReference type="Proteomes" id="UP001445472">
    <property type="component" value="Unassembled WGS sequence"/>
</dbReference>
<protein>
    <recommendedName>
        <fullName evidence="5">Peptidyl-prolyl cis-trans isomerase</fullName>
        <ecNumber evidence="5">5.2.1.8</ecNumber>
    </recommendedName>
</protein>
<dbReference type="InterPro" id="IPR046357">
    <property type="entry name" value="PPIase_dom_sf"/>
</dbReference>
<keyword evidence="9" id="KW-1185">Reference proteome</keyword>
<feature type="compositionally biased region" description="Polar residues" evidence="6">
    <location>
        <begin position="10"/>
        <end position="23"/>
    </location>
</feature>
<evidence type="ECO:0000256" key="4">
    <source>
        <dbReference type="PROSITE-ProRule" id="PRU00277"/>
    </source>
</evidence>
<organism evidence="8 9">
    <name type="scientific">Streptomyces xantholiticus</name>
    <dbReference type="NCBI Taxonomy" id="68285"/>
    <lineage>
        <taxon>Bacteria</taxon>
        <taxon>Bacillati</taxon>
        <taxon>Actinomycetota</taxon>
        <taxon>Actinomycetes</taxon>
        <taxon>Kitasatosporales</taxon>
        <taxon>Streptomycetaceae</taxon>
        <taxon>Streptomyces</taxon>
    </lineage>
</organism>
<dbReference type="EMBL" id="JBEPBX010000066">
    <property type="protein sequence ID" value="MER6618530.1"/>
    <property type="molecule type" value="Genomic_DNA"/>
</dbReference>